<feature type="compositionally biased region" description="Low complexity" evidence="1">
    <location>
        <begin position="116"/>
        <end position="134"/>
    </location>
</feature>
<accession>A0AAD2CQ36</accession>
<evidence type="ECO:0000313" key="2">
    <source>
        <dbReference type="EMBL" id="CAJ1942688.1"/>
    </source>
</evidence>
<protein>
    <submittedName>
        <fullName evidence="2">Uncharacterized protein</fullName>
    </submittedName>
</protein>
<evidence type="ECO:0000256" key="1">
    <source>
        <dbReference type="SAM" id="MobiDB-lite"/>
    </source>
</evidence>
<evidence type="ECO:0000313" key="3">
    <source>
        <dbReference type="Proteomes" id="UP001295423"/>
    </source>
</evidence>
<name>A0AAD2CQ36_9STRA</name>
<comment type="caution">
    <text evidence="2">The sequence shown here is derived from an EMBL/GenBank/DDBJ whole genome shotgun (WGS) entry which is preliminary data.</text>
</comment>
<reference evidence="2" key="1">
    <citation type="submission" date="2023-08" db="EMBL/GenBank/DDBJ databases">
        <authorList>
            <person name="Audoor S."/>
            <person name="Bilcke G."/>
        </authorList>
    </citation>
    <scope>NUCLEOTIDE SEQUENCE</scope>
</reference>
<organism evidence="2 3">
    <name type="scientific">Cylindrotheca closterium</name>
    <dbReference type="NCBI Taxonomy" id="2856"/>
    <lineage>
        <taxon>Eukaryota</taxon>
        <taxon>Sar</taxon>
        <taxon>Stramenopiles</taxon>
        <taxon>Ochrophyta</taxon>
        <taxon>Bacillariophyta</taxon>
        <taxon>Bacillariophyceae</taxon>
        <taxon>Bacillariophycidae</taxon>
        <taxon>Bacillariales</taxon>
        <taxon>Bacillariaceae</taxon>
        <taxon>Cylindrotheca</taxon>
    </lineage>
</organism>
<proteinExistence type="predicted"/>
<feature type="region of interest" description="Disordered" evidence="1">
    <location>
        <begin position="116"/>
        <end position="154"/>
    </location>
</feature>
<sequence length="154" mass="16927">MSSGTNNNNNNNAALMINPPDGWRLRNDLTEDDMIKLLNMRNFLQHAVSAVAAMRTGLTIFQQNQVFLSRFQQPHRNVVVNHALQEIMTTTSMHWHYVTIVYAEYLRLGFCPPSKTAGDASSSSSSPSTTTSIAPAPPPPAKKAAKATANHHVL</sequence>
<dbReference type="AlphaFoldDB" id="A0AAD2CQ36"/>
<keyword evidence="3" id="KW-1185">Reference proteome</keyword>
<dbReference type="EMBL" id="CAKOGP040001112">
    <property type="protein sequence ID" value="CAJ1942688.1"/>
    <property type="molecule type" value="Genomic_DNA"/>
</dbReference>
<gene>
    <name evidence="2" type="ORF">CYCCA115_LOCUS8072</name>
</gene>
<dbReference type="Proteomes" id="UP001295423">
    <property type="component" value="Unassembled WGS sequence"/>
</dbReference>